<name>A0ABQ8U6T8_9EUKA</name>
<evidence type="ECO:0000313" key="3">
    <source>
        <dbReference type="EMBL" id="KAJ4455039.1"/>
    </source>
</evidence>
<dbReference type="PANTHER" id="PTHR43081:SF1">
    <property type="entry name" value="ADENYLATE CYCLASE, TERMINAL-DIFFERENTIATION SPECIFIC"/>
    <property type="match status" value="1"/>
</dbReference>
<sequence length="654" mass="72611">MWIAWGIANGSSIPMFVDENRSAVSSIYARFIRTLFSPPLNILFFYNFSFSLGSLRMDDNSQLLLSFSSAIIAQPSVAMLALASENGTLVSVRTGKEIRWRFSEKALGDPYLVGVGLDFSDGATIVDERAYDPRWRPWYQPSTASATPTYVTRFKSELPILFAEETDYPAFLALPPNLTRYWPGGSILTSFRQVDLCQALAVAQNSSFADDASLVVALNTTADFVASNCANFMTVDRATWRTVVMDYIQTHWGSITNVPEKIFKYSVTGQWLALLPGLRWLVFFVSPKPQAEVLIDKMIWVSFGVTLAVVLISFGAGIFLGRIWQEPLYFLREQMKALLRLDTSPPKVTQARHFREILEMQQAVDALRRTFTILFAYLPHPIIRCLVEQGALVNSPPVEKRFICIFFCDVVRFTALSESLSLPRLQWVVNCFLTVVYDVIARYQGTIDKFMGDAVLAFWNAPLPTADPELHACECALALQGALDEVLAPVLASQGVGPMRVRVGLHVGEAMVGNVGSELRMDYTVLGDPVNVASRLEQLNKVLGTAICISDKVAEAVSETMHVRPLGMAFLKNRVEGVVVYELVGRAATVTPEQRRLTELQTTLVELLGTGDFPSALQAGQDLLEEFPSYIPAQIMMRNARLSTATAEDTPNFV</sequence>
<dbReference type="SMART" id="SM00044">
    <property type="entry name" value="CYCc"/>
    <property type="match status" value="1"/>
</dbReference>
<dbReference type="Pfam" id="PF00211">
    <property type="entry name" value="Guanylate_cyc"/>
    <property type="match status" value="1"/>
</dbReference>
<dbReference type="CDD" id="cd07302">
    <property type="entry name" value="CHD"/>
    <property type="match status" value="1"/>
</dbReference>
<keyword evidence="1" id="KW-0472">Membrane</keyword>
<dbReference type="InterPro" id="IPR050697">
    <property type="entry name" value="Adenylyl/Guanylyl_Cyclase_3/4"/>
</dbReference>
<keyword evidence="1" id="KW-1133">Transmembrane helix</keyword>
<feature type="transmembrane region" description="Helical" evidence="1">
    <location>
        <begin position="299"/>
        <end position="324"/>
    </location>
</feature>
<dbReference type="Gene3D" id="3.30.70.1230">
    <property type="entry name" value="Nucleotide cyclase"/>
    <property type="match status" value="1"/>
</dbReference>
<keyword evidence="1" id="KW-0812">Transmembrane</keyword>
<reference evidence="3" key="1">
    <citation type="journal article" date="2022" name="bioRxiv">
        <title>Genomics of Preaxostyla Flagellates Illuminates Evolutionary Transitions and the Path Towards Mitochondrial Loss.</title>
        <authorList>
            <person name="Novak L.V.F."/>
            <person name="Treitli S.C."/>
            <person name="Pyrih J."/>
            <person name="Halakuc P."/>
            <person name="Pipaliya S.V."/>
            <person name="Vacek V."/>
            <person name="Brzon O."/>
            <person name="Soukal P."/>
            <person name="Eme L."/>
            <person name="Dacks J.B."/>
            <person name="Karnkowska A."/>
            <person name="Elias M."/>
            <person name="Hampl V."/>
        </authorList>
    </citation>
    <scope>NUCLEOTIDE SEQUENCE</scope>
    <source>
        <strain evidence="3">RCP-MX</strain>
    </source>
</reference>
<evidence type="ECO:0000256" key="1">
    <source>
        <dbReference type="SAM" id="Phobius"/>
    </source>
</evidence>
<accession>A0ABQ8U6T8</accession>
<protein>
    <submittedName>
        <fullName evidence="3">Adenylate cyclase</fullName>
    </submittedName>
</protein>
<feature type="transmembrane region" description="Helical" evidence="1">
    <location>
        <begin position="271"/>
        <end position="287"/>
    </location>
</feature>
<evidence type="ECO:0000313" key="4">
    <source>
        <dbReference type="Proteomes" id="UP001141327"/>
    </source>
</evidence>
<organism evidence="3 4">
    <name type="scientific">Paratrimastix pyriformis</name>
    <dbReference type="NCBI Taxonomy" id="342808"/>
    <lineage>
        <taxon>Eukaryota</taxon>
        <taxon>Metamonada</taxon>
        <taxon>Preaxostyla</taxon>
        <taxon>Paratrimastigidae</taxon>
        <taxon>Paratrimastix</taxon>
    </lineage>
</organism>
<feature type="domain" description="Guanylate cyclase" evidence="2">
    <location>
        <begin position="404"/>
        <end position="537"/>
    </location>
</feature>
<comment type="caution">
    <text evidence="3">The sequence shown here is derived from an EMBL/GenBank/DDBJ whole genome shotgun (WGS) entry which is preliminary data.</text>
</comment>
<evidence type="ECO:0000259" key="2">
    <source>
        <dbReference type="PROSITE" id="PS50125"/>
    </source>
</evidence>
<gene>
    <name evidence="3" type="ORF">PAPYR_10113</name>
</gene>
<dbReference type="PANTHER" id="PTHR43081">
    <property type="entry name" value="ADENYLATE CYCLASE, TERMINAL-DIFFERENTIATION SPECIFIC-RELATED"/>
    <property type="match status" value="1"/>
</dbReference>
<dbReference type="PROSITE" id="PS50125">
    <property type="entry name" value="GUANYLATE_CYCLASE_2"/>
    <property type="match status" value="1"/>
</dbReference>
<dbReference type="InterPro" id="IPR029787">
    <property type="entry name" value="Nucleotide_cyclase"/>
</dbReference>
<proteinExistence type="predicted"/>
<dbReference type="InterPro" id="IPR001054">
    <property type="entry name" value="A/G_cyclase"/>
</dbReference>
<dbReference type="EMBL" id="JAPMOS010000123">
    <property type="protein sequence ID" value="KAJ4455039.1"/>
    <property type="molecule type" value="Genomic_DNA"/>
</dbReference>
<dbReference type="SUPFAM" id="SSF55073">
    <property type="entry name" value="Nucleotide cyclase"/>
    <property type="match status" value="1"/>
</dbReference>
<dbReference type="Proteomes" id="UP001141327">
    <property type="component" value="Unassembled WGS sequence"/>
</dbReference>
<keyword evidence="4" id="KW-1185">Reference proteome</keyword>